<dbReference type="PROSITE" id="PS51471">
    <property type="entry name" value="FE2OG_OXY"/>
    <property type="match status" value="1"/>
</dbReference>
<gene>
    <name evidence="14" type="primary">LOC116947785</name>
</gene>
<evidence type="ECO:0000256" key="7">
    <source>
        <dbReference type="ARBA" id="ARBA00023004"/>
    </source>
</evidence>
<evidence type="ECO:0000256" key="2">
    <source>
        <dbReference type="ARBA" id="ARBA00004123"/>
    </source>
</evidence>
<feature type="region of interest" description="Disordered" evidence="11">
    <location>
        <begin position="232"/>
        <end position="319"/>
    </location>
</feature>
<evidence type="ECO:0000256" key="4">
    <source>
        <dbReference type="ARBA" id="ARBA00022896"/>
    </source>
</evidence>
<dbReference type="KEGG" id="pmrn:116947785"/>
<comment type="catalytic activity">
    <reaction evidence="10">
        <text>L-prolyl-[hypoxia-inducible factor alpha subunit] + 2-oxoglutarate + O2 = trans-4-hydroxy-L-prolyl-[hypoxia-inducible factor alpha subunit] + succinate + CO2</text>
        <dbReference type="Rhea" id="RHEA:48400"/>
        <dbReference type="Rhea" id="RHEA-COMP:12093"/>
        <dbReference type="Rhea" id="RHEA-COMP:12094"/>
        <dbReference type="ChEBI" id="CHEBI:15379"/>
        <dbReference type="ChEBI" id="CHEBI:16526"/>
        <dbReference type="ChEBI" id="CHEBI:16810"/>
        <dbReference type="ChEBI" id="CHEBI:30031"/>
        <dbReference type="ChEBI" id="CHEBI:50342"/>
        <dbReference type="ChEBI" id="CHEBI:61965"/>
        <dbReference type="EC" id="1.14.11.29"/>
    </reaction>
</comment>
<feature type="compositionally biased region" description="Low complexity" evidence="11">
    <location>
        <begin position="340"/>
        <end position="362"/>
    </location>
</feature>
<evidence type="ECO:0000313" key="14">
    <source>
        <dbReference type="RefSeq" id="XP_032819823.1"/>
    </source>
</evidence>
<dbReference type="Pfam" id="PF13640">
    <property type="entry name" value="2OG-FeII_Oxy_3"/>
    <property type="match status" value="1"/>
</dbReference>
<evidence type="ECO:0000256" key="1">
    <source>
        <dbReference type="ARBA" id="ARBA00001961"/>
    </source>
</evidence>
<dbReference type="PANTHER" id="PTHR12907:SF26">
    <property type="entry name" value="HIF PROLYL HYDROXYLASE, ISOFORM C"/>
    <property type="match status" value="1"/>
</dbReference>
<dbReference type="GO" id="GO:0008198">
    <property type="term" value="F:ferrous iron binding"/>
    <property type="evidence" value="ECO:0007669"/>
    <property type="project" value="TreeGrafter"/>
</dbReference>
<evidence type="ECO:0000313" key="13">
    <source>
        <dbReference type="Proteomes" id="UP001318040"/>
    </source>
</evidence>
<feature type="compositionally biased region" description="Low complexity" evidence="11">
    <location>
        <begin position="245"/>
        <end position="266"/>
    </location>
</feature>
<dbReference type="GO" id="GO:0005634">
    <property type="term" value="C:nucleus"/>
    <property type="evidence" value="ECO:0007669"/>
    <property type="project" value="UniProtKB-SubCell"/>
</dbReference>
<comment type="cofactor">
    <cofactor evidence="1">
        <name>L-ascorbate</name>
        <dbReference type="ChEBI" id="CHEBI:38290"/>
    </cofactor>
</comment>
<dbReference type="FunFam" id="2.60.120.620:FF:000005">
    <property type="entry name" value="Egl nine homolog 1"/>
    <property type="match status" value="1"/>
</dbReference>
<evidence type="ECO:0000256" key="8">
    <source>
        <dbReference type="ARBA" id="ARBA00023242"/>
    </source>
</evidence>
<keyword evidence="5" id="KW-0223">Dioxygenase</keyword>
<evidence type="ECO:0000256" key="5">
    <source>
        <dbReference type="ARBA" id="ARBA00022964"/>
    </source>
</evidence>
<keyword evidence="13" id="KW-1185">Reference proteome</keyword>
<evidence type="ECO:0000256" key="6">
    <source>
        <dbReference type="ARBA" id="ARBA00023002"/>
    </source>
</evidence>
<keyword evidence="6" id="KW-0560">Oxidoreductase</keyword>
<dbReference type="RefSeq" id="XP_032819823.1">
    <property type="nucleotide sequence ID" value="XM_032963932.1"/>
</dbReference>
<name>A0AAJ7TKU6_PETMA</name>
<dbReference type="InterPro" id="IPR044862">
    <property type="entry name" value="Pro_4_hyd_alph_FE2OG_OXY"/>
</dbReference>
<dbReference type="GO" id="GO:0160082">
    <property type="term" value="F:hypoxia-inducible factor-proline dioxygenase activity"/>
    <property type="evidence" value="ECO:0007669"/>
    <property type="project" value="UniProtKB-EC"/>
</dbReference>
<feature type="region of interest" description="Disordered" evidence="11">
    <location>
        <begin position="69"/>
        <end position="100"/>
    </location>
</feature>
<evidence type="ECO:0000256" key="10">
    <source>
        <dbReference type="ARBA" id="ARBA00049134"/>
    </source>
</evidence>
<dbReference type="GO" id="GO:0005737">
    <property type="term" value="C:cytoplasm"/>
    <property type="evidence" value="ECO:0007669"/>
    <property type="project" value="TreeGrafter"/>
</dbReference>
<evidence type="ECO:0000256" key="9">
    <source>
        <dbReference type="ARBA" id="ARBA00039004"/>
    </source>
</evidence>
<proteinExistence type="predicted"/>
<keyword evidence="8" id="KW-0539">Nucleus</keyword>
<dbReference type="EC" id="1.14.11.29" evidence="9"/>
<evidence type="ECO:0000256" key="11">
    <source>
        <dbReference type="SAM" id="MobiDB-lite"/>
    </source>
</evidence>
<dbReference type="AlphaFoldDB" id="A0AAJ7TKU6"/>
<reference evidence="14" key="1">
    <citation type="submission" date="2025-08" db="UniProtKB">
        <authorList>
            <consortium name="RefSeq"/>
        </authorList>
    </citation>
    <scope>IDENTIFICATION</scope>
    <source>
        <tissue evidence="14">Sperm</tissue>
    </source>
</reference>
<feature type="domain" description="Fe2OG dioxygenase" evidence="12">
    <location>
        <begin position="477"/>
        <end position="575"/>
    </location>
</feature>
<dbReference type="InterPro" id="IPR051559">
    <property type="entry name" value="HIF_prolyl_hydroxylases"/>
</dbReference>
<comment type="subcellular location">
    <subcellularLocation>
        <location evidence="2">Nucleus</location>
    </subcellularLocation>
</comment>
<keyword evidence="4" id="KW-0847">Vitamin C</keyword>
<feature type="compositionally biased region" description="Polar residues" evidence="11">
    <location>
        <begin position="288"/>
        <end position="297"/>
    </location>
</feature>
<dbReference type="Proteomes" id="UP001318040">
    <property type="component" value="Chromosome 31"/>
</dbReference>
<dbReference type="InterPro" id="IPR006620">
    <property type="entry name" value="Pro_4_hyd_alph"/>
</dbReference>
<dbReference type="PANTHER" id="PTHR12907">
    <property type="entry name" value="EGL NINE HOMOLOG-RELATED"/>
    <property type="match status" value="1"/>
</dbReference>
<feature type="region of interest" description="Disordered" evidence="11">
    <location>
        <begin position="340"/>
        <end position="371"/>
    </location>
</feature>
<evidence type="ECO:0000256" key="3">
    <source>
        <dbReference type="ARBA" id="ARBA00022723"/>
    </source>
</evidence>
<evidence type="ECO:0000259" key="12">
    <source>
        <dbReference type="PROSITE" id="PS51471"/>
    </source>
</evidence>
<organism evidence="13 14">
    <name type="scientific">Petromyzon marinus</name>
    <name type="common">Sea lamprey</name>
    <dbReference type="NCBI Taxonomy" id="7757"/>
    <lineage>
        <taxon>Eukaryota</taxon>
        <taxon>Metazoa</taxon>
        <taxon>Chordata</taxon>
        <taxon>Craniata</taxon>
        <taxon>Vertebrata</taxon>
        <taxon>Cyclostomata</taxon>
        <taxon>Hyperoartia</taxon>
        <taxon>Petromyzontiformes</taxon>
        <taxon>Petromyzontidae</taxon>
        <taxon>Petromyzon</taxon>
    </lineage>
</organism>
<keyword evidence="3" id="KW-0479">Metal-binding</keyword>
<dbReference type="GO" id="GO:0031418">
    <property type="term" value="F:L-ascorbic acid binding"/>
    <property type="evidence" value="ECO:0007669"/>
    <property type="project" value="UniProtKB-KW"/>
</dbReference>
<dbReference type="Gene3D" id="2.60.120.620">
    <property type="entry name" value="q2cbj1_9rhob like domain"/>
    <property type="match status" value="1"/>
</dbReference>
<keyword evidence="7" id="KW-0408">Iron</keyword>
<accession>A0AAJ7TKU6</accession>
<dbReference type="InterPro" id="IPR005123">
    <property type="entry name" value="Oxoglu/Fe-dep_dioxygenase_dom"/>
</dbReference>
<dbReference type="GO" id="GO:0071456">
    <property type="term" value="P:cellular response to hypoxia"/>
    <property type="evidence" value="ECO:0007669"/>
    <property type="project" value="TreeGrafter"/>
</dbReference>
<dbReference type="SMART" id="SM00702">
    <property type="entry name" value="P4Hc"/>
    <property type="match status" value="1"/>
</dbReference>
<sequence length="606" mass="64506">MEGGHQCGAEFLHLCTARDFSLVRRPRPRQIFVGALCRRDEAMQGLRNMGVADELVEEEAEEMVEEEAMEEMMASGVGSGDGATREDDDDGGGRGDTSSTATATAATAAAAPVVAGAAAAAAATAATVSPAVAEDAATAAACAIPPPAVAGAGGWSCDGGPCDVGSAGGDGRVDHPQFVPHGASGMTRNFSDNRLDGELFAGNLALLHASRLKRVASAPQCGSQGMMQTLAGIAPSLPPFPASPQQQQHHQQQQQELLGQNQKQQQSASSCERSESDLDSNPDLHGQPQISNHLLHTQQQQQQNKGRNDTADNQEPVVGVGIGGGRLGVGLGGVGIGVAVGPPRTNTSTGSSCSSNNSSNSNRRQLGPLHRRPPRELALHYLSPCMEKHGICVVDRFLGAALGDSVLAQVCSLHAGGRFRDGQLVSPRRDSAVIRGDKIAWVEGREPECDMIGVLLSRMDELILHCQGRLGRYSINGRTKAMVACYPGRGTGYVRHVDNPNGDGRCITCIYYLNKNWNTEEKGGLLRIFPEGKAQHADVAPTFDRLLLFWSDRRNPHEVQPAFDTRYAITVWYFDAEERARAKEKYLTAAGEKGVRVTLNEPQPQT</sequence>
<protein>
    <recommendedName>
        <fullName evidence="9">hypoxia-inducible factor-proline dioxygenase</fullName>
        <ecNumber evidence="9">1.14.11.29</ecNumber>
    </recommendedName>
</protein>